<organism evidence="11 12">
    <name type="scientific">Novipirellula artificiosorum</name>
    <dbReference type="NCBI Taxonomy" id="2528016"/>
    <lineage>
        <taxon>Bacteria</taxon>
        <taxon>Pseudomonadati</taxon>
        <taxon>Planctomycetota</taxon>
        <taxon>Planctomycetia</taxon>
        <taxon>Pirellulales</taxon>
        <taxon>Pirellulaceae</taxon>
        <taxon>Novipirellula</taxon>
    </lineage>
</organism>
<sequence length="608" mass="67481" precursor="true">MKHSLTSLLLVVFLLSGHTCTLGAEVINVADHGIVPGKDVTFAVNQLIQDVLDKDGVTLQFPKGQYDFYPENAIEKYRAVANHDNGLKRMGFPLFDCQNITIDGGDSTFMFHGRMVPVTMDHVRGATLKNFSIDWIRSFHAELTVVESNANEQSFVVQVDPEAYPYTLQDSKVLFQRFGQEDPIGSNIVFDPTTRAPLHNTRDYSVNSSRAKVTQAGGNRLRITDAVKKSPPVGSVLVVYGVHPTSRLCPAIHVTNSQDLRIENVTVREAGGMALIVERTNNITLDHMVVTSNQDHLVATRADATHFIGCKGTIKLDDCLFEHMLDDGINVHGAYVKIEKYLGDREFLCEISHFQQWGLTFAEPGDRVALLSRETILPFAETTVENVHVLNEHRFVMTVSEVPESLPDGPMSVENLTWYPDLEMRNNIIRENRARSVLVTTKGKVLIENNHFSSQMHGILIEGDNNKWYESGAVGDVTIRNNVFENIGFSGSQNYPLLASPLLNGAQRMGAGHYHRNIRFSGNTVKSFNGLLVQARSVSGLTIEANTLEFSDDYPAADPGPTIDLDYCDHVTIRANTVTGFARPLTIQQSSDTTNVTIEDNRGFHVVP</sequence>
<dbReference type="EMBL" id="SJPV01000007">
    <property type="protein sequence ID" value="TWU35043.1"/>
    <property type="molecule type" value="Genomic_DNA"/>
</dbReference>
<dbReference type="Pfam" id="PF13229">
    <property type="entry name" value="Beta_helix"/>
    <property type="match status" value="1"/>
</dbReference>
<gene>
    <name evidence="11" type="primary">glaB</name>
    <name evidence="11" type="ORF">Poly41_41870</name>
</gene>
<name>A0A5C6DCT4_9BACT</name>
<dbReference type="InterPro" id="IPR057275">
    <property type="entry name" value="Beta-barrel_GLAA-B_I"/>
</dbReference>
<evidence type="ECO:0000256" key="1">
    <source>
        <dbReference type="ARBA" id="ARBA00001255"/>
    </source>
</evidence>
<protein>
    <submittedName>
        <fullName evidence="11">Alpha-1,3-galactosidase B</fullName>
        <ecNumber evidence="11">3.2.1.-</ecNumber>
    </submittedName>
</protein>
<evidence type="ECO:0000256" key="5">
    <source>
        <dbReference type="ARBA" id="ARBA00022801"/>
    </source>
</evidence>
<reference evidence="11 12" key="1">
    <citation type="submission" date="2019-02" db="EMBL/GenBank/DDBJ databases">
        <title>Deep-cultivation of Planctomycetes and their phenomic and genomic characterization uncovers novel biology.</title>
        <authorList>
            <person name="Wiegand S."/>
            <person name="Jogler M."/>
            <person name="Boedeker C."/>
            <person name="Pinto D."/>
            <person name="Vollmers J."/>
            <person name="Rivas-Marin E."/>
            <person name="Kohn T."/>
            <person name="Peeters S.H."/>
            <person name="Heuer A."/>
            <person name="Rast P."/>
            <person name="Oberbeckmann S."/>
            <person name="Bunk B."/>
            <person name="Jeske O."/>
            <person name="Meyerdierks A."/>
            <person name="Storesund J.E."/>
            <person name="Kallscheuer N."/>
            <person name="Luecker S."/>
            <person name="Lage O.M."/>
            <person name="Pohl T."/>
            <person name="Merkel B.J."/>
            <person name="Hornburger P."/>
            <person name="Mueller R.-W."/>
            <person name="Bruemmer F."/>
            <person name="Labrenz M."/>
            <person name="Spormann A.M."/>
            <person name="Op Den Camp H."/>
            <person name="Overmann J."/>
            <person name="Amann R."/>
            <person name="Jetten M.S.M."/>
            <person name="Mascher T."/>
            <person name="Medema M.H."/>
            <person name="Devos D.P."/>
            <person name="Kaster A.-K."/>
            <person name="Ovreas L."/>
            <person name="Rohde M."/>
            <person name="Galperin M.Y."/>
            <person name="Jogler C."/>
        </authorList>
    </citation>
    <scope>NUCLEOTIDE SEQUENCE [LARGE SCALE GENOMIC DNA]</scope>
    <source>
        <strain evidence="11 12">Poly41</strain>
    </source>
</reference>
<feature type="signal peptide" evidence="7">
    <location>
        <begin position="1"/>
        <end position="24"/>
    </location>
</feature>
<dbReference type="InterPro" id="IPR056441">
    <property type="entry name" value="Beta-barrel_GLAA-B_II"/>
</dbReference>
<dbReference type="SMART" id="SM00710">
    <property type="entry name" value="PbH1"/>
    <property type="match status" value="7"/>
</dbReference>
<dbReference type="Gene3D" id="2.160.20.10">
    <property type="entry name" value="Single-stranded right-handed beta-helix, Pectin lyase-like"/>
    <property type="match status" value="2"/>
</dbReference>
<dbReference type="EC" id="3.2.1.-" evidence="11"/>
<dbReference type="InterPro" id="IPR011050">
    <property type="entry name" value="Pectin_lyase_fold/virulence"/>
</dbReference>
<evidence type="ECO:0000256" key="7">
    <source>
        <dbReference type="SAM" id="SignalP"/>
    </source>
</evidence>
<dbReference type="Pfam" id="PF23764">
    <property type="entry name" value="Beta-barrel_GLAA-B_II"/>
    <property type="match status" value="1"/>
</dbReference>
<dbReference type="Pfam" id="PF23763">
    <property type="entry name" value="Beta-barrel_GLAA-B_I"/>
    <property type="match status" value="1"/>
</dbReference>
<feature type="domain" description="Right handed beta helix" evidence="8">
    <location>
        <begin position="423"/>
        <end position="601"/>
    </location>
</feature>
<proteinExistence type="predicted"/>
<comment type="catalytic activity">
    <reaction evidence="2">
        <text>Hydrolysis of terminal, non-reducing branched (1-&gt;3)-alpha-D-galactosidic residues, producing free D-galactose.</text>
        <dbReference type="EC" id="3.2.1.n1"/>
    </reaction>
</comment>
<dbReference type="GO" id="GO:0004557">
    <property type="term" value="F:alpha-galactosidase activity"/>
    <property type="evidence" value="ECO:0007669"/>
    <property type="project" value="UniProtKB-EC"/>
</dbReference>
<evidence type="ECO:0000256" key="2">
    <source>
        <dbReference type="ARBA" id="ARBA00001271"/>
    </source>
</evidence>
<evidence type="ECO:0000259" key="9">
    <source>
        <dbReference type="Pfam" id="PF23763"/>
    </source>
</evidence>
<feature type="domain" description="GLAA-B beta-barrel" evidence="9">
    <location>
        <begin position="141"/>
        <end position="237"/>
    </location>
</feature>
<keyword evidence="5 11" id="KW-0378">Hydrolase</keyword>
<dbReference type="AlphaFoldDB" id="A0A5C6DCT4"/>
<evidence type="ECO:0000313" key="12">
    <source>
        <dbReference type="Proteomes" id="UP000319143"/>
    </source>
</evidence>
<evidence type="ECO:0000313" key="11">
    <source>
        <dbReference type="EMBL" id="TWU35043.1"/>
    </source>
</evidence>
<dbReference type="OrthoDB" id="9807299at2"/>
<dbReference type="Proteomes" id="UP000319143">
    <property type="component" value="Unassembled WGS sequence"/>
</dbReference>
<dbReference type="InterPro" id="IPR039448">
    <property type="entry name" value="Beta_helix"/>
</dbReference>
<dbReference type="InterPro" id="IPR006626">
    <property type="entry name" value="PbH1"/>
</dbReference>
<keyword evidence="12" id="KW-1185">Reference proteome</keyword>
<evidence type="ECO:0000259" key="8">
    <source>
        <dbReference type="Pfam" id="PF13229"/>
    </source>
</evidence>
<keyword evidence="6 11" id="KW-0326">Glycosidase</keyword>
<evidence type="ECO:0000256" key="6">
    <source>
        <dbReference type="ARBA" id="ARBA00023295"/>
    </source>
</evidence>
<accession>A0A5C6DCT4</accession>
<feature type="chain" id="PRO_5023027956" evidence="7">
    <location>
        <begin position="25"/>
        <end position="608"/>
    </location>
</feature>
<dbReference type="InterPro" id="IPR012334">
    <property type="entry name" value="Pectin_lyas_fold"/>
</dbReference>
<dbReference type="RefSeq" id="WP_146528453.1">
    <property type="nucleotide sequence ID" value="NZ_SJPV01000007.1"/>
</dbReference>
<comment type="caution">
    <text evidence="11">The sequence shown here is derived from an EMBL/GenBank/DDBJ whole genome shotgun (WGS) entry which is preliminary data.</text>
</comment>
<evidence type="ECO:0000259" key="10">
    <source>
        <dbReference type="Pfam" id="PF23764"/>
    </source>
</evidence>
<evidence type="ECO:0000256" key="3">
    <source>
        <dbReference type="ARBA" id="ARBA00022729"/>
    </source>
</evidence>
<keyword evidence="4" id="KW-0677">Repeat</keyword>
<dbReference type="SUPFAM" id="SSF51126">
    <property type="entry name" value="Pectin lyase-like"/>
    <property type="match status" value="1"/>
</dbReference>
<comment type="catalytic activity">
    <reaction evidence="1">
        <text>Hydrolysis of terminal, non-reducing alpha-D-galactose residues in alpha-D-galactosides, including galactose oligosaccharides, galactomannans and galactolipids.</text>
        <dbReference type="EC" id="3.2.1.22"/>
    </reaction>
</comment>
<feature type="domain" description="GLAA-B beta-barrel" evidence="10">
    <location>
        <begin position="348"/>
        <end position="406"/>
    </location>
</feature>
<keyword evidence="3 7" id="KW-0732">Signal</keyword>
<evidence type="ECO:0000256" key="4">
    <source>
        <dbReference type="ARBA" id="ARBA00022737"/>
    </source>
</evidence>